<protein>
    <submittedName>
        <fullName evidence="1">Uncharacterized protein</fullName>
    </submittedName>
</protein>
<proteinExistence type="predicted"/>
<sequence length="189" mass="21399">MKGSFYPEILDTPDGTIDTRVQEVEIHLSQDTLSNILDVPCKGIRSIERCAPLDEYIQKVDKFEGLKCSRVLKKYLKGDHQLYFEFVNKVLLPCTKKIIVASLADLFSYGNLDKYDAINPPGYLLNKVFYHFNVPLGKGVAGNITKAFSMNTLIECECREGKVKSNSRVLELLKKQEVLKREMMSSPAS</sequence>
<evidence type="ECO:0000313" key="1">
    <source>
        <dbReference type="EMBL" id="KAH0743068.1"/>
    </source>
</evidence>
<accession>A0ABQ7U8E1</accession>
<gene>
    <name evidence="1" type="ORF">KY290_031061</name>
</gene>
<organism evidence="1 2">
    <name type="scientific">Solanum tuberosum</name>
    <name type="common">Potato</name>
    <dbReference type="NCBI Taxonomy" id="4113"/>
    <lineage>
        <taxon>Eukaryota</taxon>
        <taxon>Viridiplantae</taxon>
        <taxon>Streptophyta</taxon>
        <taxon>Embryophyta</taxon>
        <taxon>Tracheophyta</taxon>
        <taxon>Spermatophyta</taxon>
        <taxon>Magnoliopsida</taxon>
        <taxon>eudicotyledons</taxon>
        <taxon>Gunneridae</taxon>
        <taxon>Pentapetalae</taxon>
        <taxon>asterids</taxon>
        <taxon>lamiids</taxon>
        <taxon>Solanales</taxon>
        <taxon>Solanaceae</taxon>
        <taxon>Solanoideae</taxon>
        <taxon>Solaneae</taxon>
        <taxon>Solanum</taxon>
    </lineage>
</organism>
<keyword evidence="2" id="KW-1185">Reference proteome</keyword>
<evidence type="ECO:0000313" key="2">
    <source>
        <dbReference type="Proteomes" id="UP000826656"/>
    </source>
</evidence>
<comment type="caution">
    <text evidence="1">The sequence shown here is derived from an EMBL/GenBank/DDBJ whole genome shotgun (WGS) entry which is preliminary data.</text>
</comment>
<dbReference type="Proteomes" id="UP000826656">
    <property type="component" value="Unassembled WGS sequence"/>
</dbReference>
<reference evidence="1 2" key="1">
    <citation type="journal article" date="2021" name="bioRxiv">
        <title>Chromosome-scale and haplotype-resolved genome assembly of a tetraploid potato cultivar.</title>
        <authorList>
            <person name="Sun H."/>
            <person name="Jiao W.-B."/>
            <person name="Krause K."/>
            <person name="Campoy J.A."/>
            <person name="Goel M."/>
            <person name="Folz-Donahue K."/>
            <person name="Kukat C."/>
            <person name="Huettel B."/>
            <person name="Schneeberger K."/>
        </authorList>
    </citation>
    <scope>NUCLEOTIDE SEQUENCE [LARGE SCALE GENOMIC DNA]</scope>
    <source>
        <strain evidence="1">SolTubOtavaFocal</strain>
        <tissue evidence="1">Leaves</tissue>
    </source>
</reference>
<name>A0ABQ7U8E1_SOLTU</name>
<dbReference type="EMBL" id="JAIVGD010000023">
    <property type="protein sequence ID" value="KAH0743068.1"/>
    <property type="molecule type" value="Genomic_DNA"/>
</dbReference>